<keyword evidence="1" id="KW-1133">Transmembrane helix</keyword>
<organism evidence="3 4">
    <name type="scientific">Paenibacillus prosopidis</name>
    <dbReference type="NCBI Taxonomy" id="630520"/>
    <lineage>
        <taxon>Bacteria</taxon>
        <taxon>Bacillati</taxon>
        <taxon>Bacillota</taxon>
        <taxon>Bacilli</taxon>
        <taxon>Bacillales</taxon>
        <taxon>Paenibacillaceae</taxon>
        <taxon>Paenibacillus</taxon>
    </lineage>
</organism>
<keyword evidence="1" id="KW-0812">Transmembrane</keyword>
<dbReference type="InterPro" id="IPR036779">
    <property type="entry name" value="LysM_dom_sf"/>
</dbReference>
<feature type="transmembrane region" description="Helical" evidence="1">
    <location>
        <begin position="58"/>
        <end position="76"/>
    </location>
</feature>
<evidence type="ECO:0000313" key="4">
    <source>
        <dbReference type="Proteomes" id="UP000252415"/>
    </source>
</evidence>
<sequence>MLTPNVCSCILKTEQTFGVCIMIMSPSFYRTIHKKQEIKSAIWNGLAARWLRQHTVKIIVSFAVFILLFTSFLMMGTDASGNLPAEASLNEQVVTVHTGDTLWAIAKKYADGKDDIRYIIYSIKDRNGLQSADIKPGQKLIIPAV</sequence>
<dbReference type="Proteomes" id="UP000252415">
    <property type="component" value="Unassembled WGS sequence"/>
</dbReference>
<protein>
    <submittedName>
        <fullName evidence="3">LysM domain-containing protein</fullName>
    </submittedName>
</protein>
<evidence type="ECO:0000259" key="2">
    <source>
        <dbReference type="PROSITE" id="PS51782"/>
    </source>
</evidence>
<feature type="domain" description="LysM" evidence="2">
    <location>
        <begin position="92"/>
        <end position="142"/>
    </location>
</feature>
<evidence type="ECO:0000313" key="3">
    <source>
        <dbReference type="EMBL" id="RCW50976.1"/>
    </source>
</evidence>
<proteinExistence type="predicted"/>
<dbReference type="PROSITE" id="PS51782">
    <property type="entry name" value="LYSM"/>
    <property type="match status" value="1"/>
</dbReference>
<dbReference type="SUPFAM" id="SSF54106">
    <property type="entry name" value="LysM domain"/>
    <property type="match status" value="1"/>
</dbReference>
<keyword evidence="1" id="KW-0472">Membrane</keyword>
<dbReference type="CDD" id="cd00118">
    <property type="entry name" value="LysM"/>
    <property type="match status" value="1"/>
</dbReference>
<dbReference type="EMBL" id="QPJD01000002">
    <property type="protein sequence ID" value="RCW50976.1"/>
    <property type="molecule type" value="Genomic_DNA"/>
</dbReference>
<reference evidence="3 4" key="1">
    <citation type="submission" date="2018-07" db="EMBL/GenBank/DDBJ databases">
        <title>Genomic Encyclopedia of Type Strains, Phase III (KMG-III): the genomes of soil and plant-associated and newly described type strains.</title>
        <authorList>
            <person name="Whitman W."/>
        </authorList>
    </citation>
    <scope>NUCLEOTIDE SEQUENCE [LARGE SCALE GENOMIC DNA]</scope>
    <source>
        <strain evidence="3 4">CECT 7506</strain>
    </source>
</reference>
<keyword evidence="4" id="KW-1185">Reference proteome</keyword>
<name>A0A368W7D2_9BACL</name>
<comment type="caution">
    <text evidence="3">The sequence shown here is derived from an EMBL/GenBank/DDBJ whole genome shotgun (WGS) entry which is preliminary data.</text>
</comment>
<dbReference type="InterPro" id="IPR018392">
    <property type="entry name" value="LysM"/>
</dbReference>
<accession>A0A368W7D2</accession>
<dbReference type="SMART" id="SM00257">
    <property type="entry name" value="LysM"/>
    <property type="match status" value="1"/>
</dbReference>
<dbReference type="AlphaFoldDB" id="A0A368W7D2"/>
<dbReference type="Pfam" id="PF01476">
    <property type="entry name" value="LysM"/>
    <property type="match status" value="1"/>
</dbReference>
<dbReference type="Gene3D" id="3.10.350.10">
    <property type="entry name" value="LysM domain"/>
    <property type="match status" value="1"/>
</dbReference>
<evidence type="ECO:0000256" key="1">
    <source>
        <dbReference type="SAM" id="Phobius"/>
    </source>
</evidence>
<gene>
    <name evidence="3" type="ORF">DFP97_102168</name>
</gene>